<dbReference type="CDD" id="cd18032">
    <property type="entry name" value="DEXHc_RE_I_III_res"/>
    <property type="match status" value="1"/>
</dbReference>
<dbReference type="Pfam" id="PF04851">
    <property type="entry name" value="ResIII"/>
    <property type="match status" value="1"/>
</dbReference>
<dbReference type="InterPro" id="IPR014001">
    <property type="entry name" value="Helicase_ATP-bd"/>
</dbReference>
<dbReference type="InterPro" id="IPR027417">
    <property type="entry name" value="P-loop_NTPase"/>
</dbReference>
<evidence type="ECO:0000259" key="1">
    <source>
        <dbReference type="PROSITE" id="PS50035"/>
    </source>
</evidence>
<organism evidence="4 5">
    <name type="scientific">Kocuria palustris PEL</name>
    <dbReference type="NCBI Taxonomy" id="1236550"/>
    <lineage>
        <taxon>Bacteria</taxon>
        <taxon>Bacillati</taxon>
        <taxon>Actinomycetota</taxon>
        <taxon>Actinomycetes</taxon>
        <taxon>Micrococcales</taxon>
        <taxon>Micrococcaceae</taxon>
        <taxon>Kocuria</taxon>
    </lineage>
</organism>
<keyword evidence="5" id="KW-1185">Reference proteome</keyword>
<evidence type="ECO:0000259" key="3">
    <source>
        <dbReference type="PROSITE" id="PS51194"/>
    </source>
</evidence>
<dbReference type="InterPro" id="IPR001736">
    <property type="entry name" value="PLipase_D/transphosphatidylase"/>
</dbReference>
<dbReference type="Pfam" id="PF13091">
    <property type="entry name" value="PLDc_2"/>
    <property type="match status" value="1"/>
</dbReference>
<gene>
    <name evidence="4" type="ORF">C884_01705</name>
</gene>
<dbReference type="GO" id="GO:0006793">
    <property type="term" value="P:phosphorus metabolic process"/>
    <property type="evidence" value="ECO:0007669"/>
    <property type="project" value="UniProtKB-ARBA"/>
</dbReference>
<dbReference type="PANTHER" id="PTHR47396:SF1">
    <property type="entry name" value="ATP-DEPENDENT HELICASE IRC3-RELATED"/>
    <property type="match status" value="1"/>
</dbReference>
<dbReference type="GO" id="GO:0004386">
    <property type="term" value="F:helicase activity"/>
    <property type="evidence" value="ECO:0007669"/>
    <property type="project" value="UniProtKB-KW"/>
</dbReference>
<dbReference type="Gene3D" id="3.30.870.10">
    <property type="entry name" value="Endonuclease Chain A"/>
    <property type="match status" value="1"/>
</dbReference>
<proteinExistence type="predicted"/>
<feature type="domain" description="PLD phosphodiesterase" evidence="1">
    <location>
        <begin position="114"/>
        <end position="144"/>
    </location>
</feature>
<feature type="domain" description="Helicase C-terminal" evidence="3">
    <location>
        <begin position="439"/>
        <end position="604"/>
    </location>
</feature>
<dbReference type="EMBL" id="ANHZ02000035">
    <property type="protein sequence ID" value="EME35489.1"/>
    <property type="molecule type" value="Genomic_DNA"/>
</dbReference>
<feature type="domain" description="Helicase ATP-binding" evidence="2">
    <location>
        <begin position="234"/>
        <end position="386"/>
    </location>
</feature>
<keyword evidence="4" id="KW-0347">Helicase</keyword>
<dbReference type="InterPro" id="IPR006935">
    <property type="entry name" value="Helicase/UvrB_N"/>
</dbReference>
<dbReference type="GO" id="GO:0005829">
    <property type="term" value="C:cytosol"/>
    <property type="evidence" value="ECO:0007669"/>
    <property type="project" value="TreeGrafter"/>
</dbReference>
<keyword evidence="4" id="KW-0547">Nucleotide-binding</keyword>
<dbReference type="Pfam" id="PF00271">
    <property type="entry name" value="Helicase_C"/>
    <property type="match status" value="1"/>
</dbReference>
<dbReference type="PROSITE" id="PS50035">
    <property type="entry name" value="PLD"/>
    <property type="match status" value="1"/>
</dbReference>
<dbReference type="SMART" id="SM00490">
    <property type="entry name" value="HELICc"/>
    <property type="match status" value="1"/>
</dbReference>
<name>M2YA38_9MICC</name>
<evidence type="ECO:0000259" key="2">
    <source>
        <dbReference type="PROSITE" id="PS51192"/>
    </source>
</evidence>
<dbReference type="InterPro" id="IPR021835">
    <property type="entry name" value="DUF3427"/>
</dbReference>
<comment type="caution">
    <text evidence="4">The sequence shown here is derived from an EMBL/GenBank/DDBJ whole genome shotgun (WGS) entry which is preliminary data.</text>
</comment>
<dbReference type="Pfam" id="PF26350">
    <property type="entry name" value="DUF8090"/>
    <property type="match status" value="1"/>
</dbReference>
<dbReference type="InterPro" id="IPR058403">
    <property type="entry name" value="DUF8090"/>
</dbReference>
<dbReference type="PANTHER" id="PTHR47396">
    <property type="entry name" value="TYPE I RESTRICTION ENZYME ECOKI R PROTEIN"/>
    <property type="match status" value="1"/>
</dbReference>
<reference evidence="4 5" key="1">
    <citation type="journal article" date="2014" name="Genome Announc.">
        <title>Draft Genome Sequence of Kocuria palustris PEL.</title>
        <authorList>
            <person name="Sharma G."/>
            <person name="Khatri I."/>
            <person name="Subramanian S."/>
        </authorList>
    </citation>
    <scope>NUCLEOTIDE SEQUENCE [LARGE SCALE GENOMIC DNA]</scope>
    <source>
        <strain evidence="4 5">PEL</strain>
    </source>
</reference>
<dbReference type="SUPFAM" id="SSF56024">
    <property type="entry name" value="Phospholipase D/nuclease"/>
    <property type="match status" value="1"/>
</dbReference>
<dbReference type="PROSITE" id="PS51194">
    <property type="entry name" value="HELICASE_CTER"/>
    <property type="match status" value="1"/>
</dbReference>
<dbReference type="SUPFAM" id="SSF52540">
    <property type="entry name" value="P-loop containing nucleoside triphosphate hydrolases"/>
    <property type="match status" value="1"/>
</dbReference>
<dbReference type="InterPro" id="IPR050742">
    <property type="entry name" value="Helicase_Restrict-Modif_Enz"/>
</dbReference>
<dbReference type="AlphaFoldDB" id="M2YA38"/>
<dbReference type="GO" id="GO:0016787">
    <property type="term" value="F:hydrolase activity"/>
    <property type="evidence" value="ECO:0007669"/>
    <property type="project" value="InterPro"/>
</dbReference>
<dbReference type="REBASE" id="79304">
    <property type="entry name" value="KpaPELORF1705P"/>
</dbReference>
<keyword evidence="4" id="KW-0067">ATP-binding</keyword>
<dbReference type="STRING" id="71999.KPaMU14_07630"/>
<dbReference type="Gene3D" id="3.40.50.300">
    <property type="entry name" value="P-loop containing nucleotide triphosphate hydrolases"/>
    <property type="match status" value="2"/>
</dbReference>
<dbReference type="InterPro" id="IPR001650">
    <property type="entry name" value="Helicase_C-like"/>
</dbReference>
<protein>
    <submittedName>
        <fullName evidence="4">DNA/RNA helicase of DEAD/DEAH box family</fullName>
    </submittedName>
</protein>
<evidence type="ECO:0000313" key="4">
    <source>
        <dbReference type="EMBL" id="EME35489.1"/>
    </source>
</evidence>
<keyword evidence="4" id="KW-0378">Hydrolase</keyword>
<dbReference type="Pfam" id="PF11907">
    <property type="entry name" value="DUF3427"/>
    <property type="match status" value="1"/>
</dbReference>
<evidence type="ECO:0000313" key="5">
    <source>
        <dbReference type="Proteomes" id="UP000009877"/>
    </source>
</evidence>
<dbReference type="CDD" id="cd09204">
    <property type="entry name" value="PLDc_N_DEXD_b2"/>
    <property type="match status" value="1"/>
</dbReference>
<dbReference type="Proteomes" id="UP000009877">
    <property type="component" value="Unassembled WGS sequence"/>
</dbReference>
<dbReference type="CDD" id="cd18799">
    <property type="entry name" value="SF2_C_EcoAI-like"/>
    <property type="match status" value="1"/>
</dbReference>
<dbReference type="RefSeq" id="WP_006215805.1">
    <property type="nucleotide sequence ID" value="NZ_ANHZ02000035.1"/>
</dbReference>
<dbReference type="SMART" id="SM00487">
    <property type="entry name" value="DEXDc"/>
    <property type="match status" value="1"/>
</dbReference>
<sequence>MKREALRADTAFGFLDRQTASEQLHHPVLISNDDENTMLRRILDELRRSRSFLFSVAFVTTDALAMLKQPLLDFVAAGGTGRIVTSTYLNFNAPDALRELLALPGIEVYAHLDPKRGFHSKGYVFDQELGTTAIIGSSNLTSNALLRNREWNLRFSALPEGDIAEQLRTAVDRQIDEAVVLTHELIDAYAIEYAQRPQLVAAPVDGFLPPASSGIPTTIVPNSMQEEALERIERLRLAGERRALVISATGTGKTILGALEVRQAKPRKMLFVVHREQIVDKALSEFQRVLEEPADQFGKFVAQRRELDRRYVFATIQSISRPGALEEIEAAGFDYVMIDEVHRSGSRTYREMIDRLTPDFLLGLTATPERTDAVDVFELFDHNVAYEIRLQAALEADMLVPFHYYGVQDFQYEDGTTVDETAQLSRLVAPERVHHLLRMIERYGHKGEVRGLIFCSRVEEARELNELLNLSAVNGQRLRTEALTGAQSQQERTAVVERLEGGELDYVLTVDIFNEGIDIPSVNQVVMMRQTQSRIIFTQQLGRGLRLAEGKDHLRVIDFIGNYTNNYMIPMALFGDSSLSKDQLRRQVLGAQTAGAISGLSSVNFDGISRGAILRSISDTNLDSLANLKTAYREMHQRLGQQPWLMDFARFETVDPVVLATARATSYWDFLVKTKTIDTGPAGEQRGFLAFLDHELLPGKRPHELLLLQVLLNGQSLIRPEFRDLLRSQGLADDARTVLSSERVLSYRFFTQQETSKYGGAGVVETTGERYRLSEAFLAEWEADETFRAHVRDAIETGLYLARHRHGWHSELQQGQRYSRKDVCRLLGWESNQQGVIFGYKIDAATQTCPIFITYHKDDDVSASTKYEDELLDPSTVRWYTRSRKTLNSVDERRIAAEEVPLHVFAKKDDAEGTDFFYLGQAAPREAEQTQMPGGSGKMLDVVTMKLELEAPLDDSLYEYFLRPTSPDASM</sequence>
<dbReference type="GO" id="GO:0005524">
    <property type="term" value="F:ATP binding"/>
    <property type="evidence" value="ECO:0007669"/>
    <property type="project" value="InterPro"/>
</dbReference>
<accession>M2YA38</accession>
<dbReference type="PROSITE" id="PS51192">
    <property type="entry name" value="HELICASE_ATP_BIND_1"/>
    <property type="match status" value="1"/>
</dbReference>
<dbReference type="InterPro" id="IPR025202">
    <property type="entry name" value="PLD-like_dom"/>
</dbReference>
<dbReference type="GO" id="GO:0003677">
    <property type="term" value="F:DNA binding"/>
    <property type="evidence" value="ECO:0007669"/>
    <property type="project" value="InterPro"/>
</dbReference>